<feature type="region of interest" description="Disordered" evidence="6">
    <location>
        <begin position="735"/>
        <end position="793"/>
    </location>
</feature>
<dbReference type="PROSITE" id="PS50111">
    <property type="entry name" value="CHEMOTAXIS_TRANSDUC_2"/>
    <property type="match status" value="1"/>
</dbReference>
<feature type="coiled-coil region" evidence="5">
    <location>
        <begin position="409"/>
        <end position="436"/>
    </location>
</feature>
<sequence length="793" mass="85807">MFSSIKISKKLPIVIALLCVVVSATVGFLSYQKFQQSILDVQQNTLSILTDERRRALETWSGSVMEDIRQFGIDPTVVAASKAFNISFALLADDPKAERQRAYITDNPFPEGEKDMLDRAEESVPYNFQHATYHPHFRHIKDYAGYHDIFIFNNEGDLIYSVYKEADFATNLIDGEFAGSGLGEAFRAANGADRQSLHFVDFLPYGPSADAPAAFIATPIIDESDAQIGVFAIQVPSELISQVLNNPTGMGELGEMYAVGPDFSKRSDARYDNTFSILDPTKKTEHVIAALSGETLFFSRADGVHGVPVIAETAPLNVFGQDWGLIAELDLAEVMTPVVGVRNIVLLVTSLGALLAVGLGVMTARTVTVPLVRLGDGMEAVSNQRFDHEIADTGRQDEIGSLARILVAFRDGLRDAQHAEEERKSLQAEQQTVVERLSVALGKLADGDLTTKINTEFKGDYDQLRRDYNRTIENLNKTMGGVVDRTGQIRESLQGMTQSSDDLLRRTETQAATLEQTAAALDEMTASVRSAAAGAKEVEQIVSDARHDADESGIVVGNAVKAMTEIEKSSDEITKIIGVIDDISFQTNLLALNAGVEAARAGEAGRGFAVVASEVRALAQRSSDAARQIKDLIGGSSAQVQKGVTLVGQTGDSLNKIVERVAHISELMSEISTSAQEQSTGLGEINIGVTQLDQVTQQNAVMVDEATARSHSLNEEAQTLADLVAQFRLMSAGARMSRAAPIAKTKEKPIQLTRPSRPNKETDRQSVPPSPASTGPMPLQSTGTDNDVGWEEF</sequence>
<dbReference type="PANTHER" id="PTHR43531:SF11">
    <property type="entry name" value="METHYL-ACCEPTING CHEMOTAXIS PROTEIN 3"/>
    <property type="match status" value="1"/>
</dbReference>
<accession>A0A2T6KRS9</accession>
<dbReference type="GO" id="GO:0006935">
    <property type="term" value="P:chemotaxis"/>
    <property type="evidence" value="ECO:0007669"/>
    <property type="project" value="UniProtKB-KW"/>
</dbReference>
<evidence type="ECO:0000313" key="10">
    <source>
        <dbReference type="Proteomes" id="UP000244523"/>
    </source>
</evidence>
<proteinExistence type="inferred from homology"/>
<comment type="caution">
    <text evidence="9">The sequence shown here is derived from an EMBL/GenBank/DDBJ whole genome shotgun (WGS) entry which is preliminary data.</text>
</comment>
<reference evidence="9 10" key="1">
    <citation type="submission" date="2018-04" db="EMBL/GenBank/DDBJ databases">
        <title>Genomic Encyclopedia of Archaeal and Bacterial Type Strains, Phase II (KMG-II): from individual species to whole genera.</title>
        <authorList>
            <person name="Goeker M."/>
        </authorList>
    </citation>
    <scope>NUCLEOTIDE SEQUENCE [LARGE SCALE GENOMIC DNA]</scope>
    <source>
        <strain evidence="9 10">DSM 29955</strain>
    </source>
</reference>
<dbReference type="PANTHER" id="PTHR43531">
    <property type="entry name" value="PROTEIN ICFG"/>
    <property type="match status" value="1"/>
</dbReference>
<feature type="domain" description="HAMP" evidence="8">
    <location>
        <begin position="365"/>
        <end position="418"/>
    </location>
</feature>
<dbReference type="Gene3D" id="6.10.340.10">
    <property type="match status" value="1"/>
</dbReference>
<dbReference type="FunFam" id="1.10.287.950:FF:000001">
    <property type="entry name" value="Methyl-accepting chemotaxis sensory transducer"/>
    <property type="match status" value="1"/>
</dbReference>
<evidence type="ECO:0000259" key="7">
    <source>
        <dbReference type="PROSITE" id="PS50111"/>
    </source>
</evidence>
<feature type="domain" description="Methyl-accepting transducer" evidence="7">
    <location>
        <begin position="485"/>
        <end position="714"/>
    </location>
</feature>
<feature type="domain" description="HAMP" evidence="8">
    <location>
        <begin position="428"/>
        <end position="480"/>
    </location>
</feature>
<dbReference type="EMBL" id="QBUD01000001">
    <property type="protein sequence ID" value="PUB19264.1"/>
    <property type="molecule type" value="Genomic_DNA"/>
</dbReference>
<protein>
    <submittedName>
        <fullName evidence="9">Methyl-accepting chemotaxis protein</fullName>
    </submittedName>
</protein>
<keyword evidence="10" id="KW-1185">Reference proteome</keyword>
<organism evidence="9 10">
    <name type="scientific">Yoonia sediminilitoris</name>
    <dbReference type="NCBI Taxonomy" id="1286148"/>
    <lineage>
        <taxon>Bacteria</taxon>
        <taxon>Pseudomonadati</taxon>
        <taxon>Pseudomonadota</taxon>
        <taxon>Alphaproteobacteria</taxon>
        <taxon>Rhodobacterales</taxon>
        <taxon>Paracoccaceae</taxon>
        <taxon>Yoonia</taxon>
    </lineage>
</organism>
<keyword evidence="4" id="KW-0807">Transducer</keyword>
<evidence type="ECO:0000256" key="4">
    <source>
        <dbReference type="PROSITE-ProRule" id="PRU00284"/>
    </source>
</evidence>
<evidence type="ECO:0000256" key="1">
    <source>
        <dbReference type="ARBA" id="ARBA00004370"/>
    </source>
</evidence>
<dbReference type="InterPro" id="IPR051310">
    <property type="entry name" value="MCP_chemotaxis"/>
</dbReference>
<keyword evidence="5" id="KW-0175">Coiled coil</keyword>
<dbReference type="SMART" id="SM00283">
    <property type="entry name" value="MA"/>
    <property type="match status" value="1"/>
</dbReference>
<evidence type="ECO:0000256" key="6">
    <source>
        <dbReference type="SAM" id="MobiDB-lite"/>
    </source>
</evidence>
<gene>
    <name evidence="9" type="ORF">C8N45_101859</name>
</gene>
<evidence type="ECO:0000313" key="9">
    <source>
        <dbReference type="EMBL" id="PUB19264.1"/>
    </source>
</evidence>
<dbReference type="PROSITE" id="PS50885">
    <property type="entry name" value="HAMP"/>
    <property type="match status" value="2"/>
</dbReference>
<dbReference type="Pfam" id="PF00672">
    <property type="entry name" value="HAMP"/>
    <property type="match status" value="1"/>
</dbReference>
<dbReference type="AlphaFoldDB" id="A0A2T6KRS9"/>
<dbReference type="OrthoDB" id="354287at2"/>
<evidence type="ECO:0000259" key="8">
    <source>
        <dbReference type="PROSITE" id="PS50885"/>
    </source>
</evidence>
<dbReference type="GO" id="GO:0007165">
    <property type="term" value="P:signal transduction"/>
    <property type="evidence" value="ECO:0007669"/>
    <property type="project" value="UniProtKB-KW"/>
</dbReference>
<evidence type="ECO:0000256" key="5">
    <source>
        <dbReference type="SAM" id="Coils"/>
    </source>
</evidence>
<dbReference type="SUPFAM" id="SSF158472">
    <property type="entry name" value="HAMP domain-like"/>
    <property type="match status" value="1"/>
</dbReference>
<evidence type="ECO:0000256" key="2">
    <source>
        <dbReference type="ARBA" id="ARBA00022500"/>
    </source>
</evidence>
<comment type="subcellular location">
    <subcellularLocation>
        <location evidence="1">Membrane</location>
    </subcellularLocation>
</comment>
<name>A0A2T6KRS9_9RHOB</name>
<dbReference type="CDD" id="cd11386">
    <property type="entry name" value="MCP_signal"/>
    <property type="match status" value="1"/>
</dbReference>
<comment type="similarity">
    <text evidence="3">Belongs to the methyl-accepting chemotaxis (MCP) protein family.</text>
</comment>
<dbReference type="Gene3D" id="1.10.287.950">
    <property type="entry name" value="Methyl-accepting chemotaxis protein"/>
    <property type="match status" value="1"/>
</dbReference>
<dbReference type="SUPFAM" id="SSF58104">
    <property type="entry name" value="Methyl-accepting chemotaxis protein (MCP) signaling domain"/>
    <property type="match status" value="1"/>
</dbReference>
<keyword evidence="2" id="KW-0145">Chemotaxis</keyword>
<dbReference type="GO" id="GO:0016020">
    <property type="term" value="C:membrane"/>
    <property type="evidence" value="ECO:0007669"/>
    <property type="project" value="UniProtKB-SubCell"/>
</dbReference>
<dbReference type="Proteomes" id="UP000244523">
    <property type="component" value="Unassembled WGS sequence"/>
</dbReference>
<evidence type="ECO:0000256" key="3">
    <source>
        <dbReference type="ARBA" id="ARBA00029447"/>
    </source>
</evidence>
<dbReference type="Pfam" id="PF00015">
    <property type="entry name" value="MCPsignal"/>
    <property type="match status" value="1"/>
</dbReference>
<dbReference type="SMART" id="SM00304">
    <property type="entry name" value="HAMP"/>
    <property type="match status" value="2"/>
</dbReference>
<dbReference type="InterPro" id="IPR004089">
    <property type="entry name" value="MCPsignal_dom"/>
</dbReference>
<dbReference type="InterPro" id="IPR003660">
    <property type="entry name" value="HAMP_dom"/>
</dbReference>